<organism evidence="1 2">
    <name type="scientific">Phyllobacterium phragmitis</name>
    <dbReference type="NCBI Taxonomy" id="2670329"/>
    <lineage>
        <taxon>Bacteria</taxon>
        <taxon>Pseudomonadati</taxon>
        <taxon>Pseudomonadota</taxon>
        <taxon>Alphaproteobacteria</taxon>
        <taxon>Hyphomicrobiales</taxon>
        <taxon>Phyllobacteriaceae</taxon>
        <taxon>Phyllobacterium</taxon>
    </lineage>
</organism>
<reference evidence="1 2" key="1">
    <citation type="submission" date="2024-10" db="EMBL/GenBank/DDBJ databases">
        <title>Isolation, draft genome sequencing and identification of Phyllobacterium sp. NSA23, isolated from leaf soil.</title>
        <authorList>
            <person name="Akita H."/>
        </authorList>
    </citation>
    <scope>NUCLEOTIDE SEQUENCE [LARGE SCALE GENOMIC DNA]</scope>
    <source>
        <strain evidence="1 2">NSA23</strain>
    </source>
</reference>
<sequence>MASLQAQQIAIALFHLDGNVGVEFVPAQTTAGDFRQLQETGGKRARLFQAYKPAQALCNLLRHRRP</sequence>
<accession>A0ABQ0H5F0</accession>
<dbReference type="Proteomes" id="UP001628091">
    <property type="component" value="Unassembled WGS sequence"/>
</dbReference>
<proteinExistence type="predicted"/>
<gene>
    <name evidence="1" type="ORF">PPNSA23_41060</name>
</gene>
<evidence type="ECO:0000313" key="2">
    <source>
        <dbReference type="Proteomes" id="UP001628091"/>
    </source>
</evidence>
<name>A0ABQ0H5F0_9HYPH</name>
<evidence type="ECO:0000313" key="1">
    <source>
        <dbReference type="EMBL" id="GAB1584163.1"/>
    </source>
</evidence>
<protein>
    <submittedName>
        <fullName evidence="1">Uncharacterized protein</fullName>
    </submittedName>
</protein>
<comment type="caution">
    <text evidence="1">The sequence shown here is derived from an EMBL/GenBank/DDBJ whole genome shotgun (WGS) entry which is preliminary data.</text>
</comment>
<keyword evidence="2" id="KW-1185">Reference proteome</keyword>
<dbReference type="EMBL" id="BAAFZP010000002">
    <property type="protein sequence ID" value="GAB1584163.1"/>
    <property type="molecule type" value="Genomic_DNA"/>
</dbReference>